<dbReference type="GO" id="GO:0016020">
    <property type="term" value="C:membrane"/>
    <property type="evidence" value="ECO:0007669"/>
    <property type="project" value="InterPro"/>
</dbReference>
<feature type="region of interest" description="Disordered" evidence="3">
    <location>
        <begin position="240"/>
        <end position="280"/>
    </location>
</feature>
<keyword evidence="1 2" id="KW-1015">Disulfide bond</keyword>
<keyword evidence="4" id="KW-0812">Transmembrane</keyword>
<feature type="domain" description="SRCR" evidence="6">
    <location>
        <begin position="37"/>
        <end position="147"/>
    </location>
</feature>
<dbReference type="PROSITE" id="PS51257">
    <property type="entry name" value="PROKAR_LIPOPROTEIN"/>
    <property type="match status" value="1"/>
</dbReference>
<sequence length="280" mass="31130">MDSYKVFQTICLALVLSCVRADHVPCHLRKDLDHPAVRLTPIADTGGRAEVMCGDEWGTISDTNWNADLTEIFCSELGFNGGEQVTNMTTEGQGPVLEMQCTGSEVSIRECNFTKLKPDQEEKFDALSYLDPVPFWNHTNDVMLKCLQPDQADLSKSSIQQLQGQSNIGQDSPDAVKIKEASSSDSTLLVLFDGIEFVLLLVAVVVTGVIVYRKAIQKMKVALKEKRSPETQSMLDLSQVTVQHPSAPAQNPQWRDPQEGQSWRTESAMQNPSYGRCEKY</sequence>
<dbReference type="PROSITE" id="PS50287">
    <property type="entry name" value="SRCR_2"/>
    <property type="match status" value="1"/>
</dbReference>
<feature type="disulfide bond" evidence="2">
    <location>
        <begin position="101"/>
        <end position="111"/>
    </location>
</feature>
<comment type="caution">
    <text evidence="2">Lacks conserved residue(s) required for the propagation of feature annotation.</text>
</comment>
<evidence type="ECO:0000256" key="4">
    <source>
        <dbReference type="SAM" id="Phobius"/>
    </source>
</evidence>
<keyword evidence="4" id="KW-1133">Transmembrane helix</keyword>
<feature type="compositionally biased region" description="Polar residues" evidence="3">
    <location>
        <begin position="240"/>
        <end position="273"/>
    </location>
</feature>
<keyword evidence="5" id="KW-0732">Signal</keyword>
<accession>A0A9Q1BCU7</accession>
<keyword evidence="8" id="KW-1185">Reference proteome</keyword>
<dbReference type="InterPro" id="IPR036772">
    <property type="entry name" value="SRCR-like_dom_sf"/>
</dbReference>
<dbReference type="InterPro" id="IPR001190">
    <property type="entry name" value="SRCR"/>
</dbReference>
<protein>
    <submittedName>
        <fullName evidence="7">Lysyl oxidase-like 2</fullName>
    </submittedName>
</protein>
<dbReference type="EMBL" id="JAIZAY010000023">
    <property type="protein sequence ID" value="KAJ8019997.1"/>
    <property type="molecule type" value="Genomic_DNA"/>
</dbReference>
<reference evidence="7" key="1">
    <citation type="submission" date="2021-10" db="EMBL/GenBank/DDBJ databases">
        <title>Tropical sea cucumber genome reveals ecological adaptation and Cuvierian tubules defense mechanism.</title>
        <authorList>
            <person name="Chen T."/>
        </authorList>
    </citation>
    <scope>NUCLEOTIDE SEQUENCE</scope>
    <source>
        <strain evidence="7">Nanhai2018</strain>
        <tissue evidence="7">Muscle</tissue>
    </source>
</reference>
<feature type="transmembrane region" description="Helical" evidence="4">
    <location>
        <begin position="188"/>
        <end position="212"/>
    </location>
</feature>
<evidence type="ECO:0000256" key="3">
    <source>
        <dbReference type="SAM" id="MobiDB-lite"/>
    </source>
</evidence>
<dbReference type="Pfam" id="PF00530">
    <property type="entry name" value="SRCR"/>
    <property type="match status" value="1"/>
</dbReference>
<dbReference type="OrthoDB" id="536948at2759"/>
<gene>
    <name evidence="7" type="ORF">HOLleu_41813</name>
</gene>
<name>A0A9Q1BCU7_HOLLE</name>
<feature type="signal peptide" evidence="5">
    <location>
        <begin position="1"/>
        <end position="21"/>
    </location>
</feature>
<dbReference type="PANTHER" id="PTHR48071:SF18">
    <property type="entry name" value="DELETED IN MALIGNANT BRAIN TUMORS 1 PROTEIN-RELATED"/>
    <property type="match status" value="1"/>
</dbReference>
<dbReference type="SUPFAM" id="SSF56487">
    <property type="entry name" value="SRCR-like"/>
    <property type="match status" value="1"/>
</dbReference>
<evidence type="ECO:0000256" key="2">
    <source>
        <dbReference type="PROSITE-ProRule" id="PRU00196"/>
    </source>
</evidence>
<evidence type="ECO:0000256" key="5">
    <source>
        <dbReference type="SAM" id="SignalP"/>
    </source>
</evidence>
<dbReference type="PANTHER" id="PTHR48071">
    <property type="entry name" value="SRCR DOMAIN-CONTAINING PROTEIN"/>
    <property type="match status" value="1"/>
</dbReference>
<comment type="caution">
    <text evidence="7">The sequence shown here is derived from an EMBL/GenBank/DDBJ whole genome shotgun (WGS) entry which is preliminary data.</text>
</comment>
<feature type="chain" id="PRO_5040505715" evidence="5">
    <location>
        <begin position="22"/>
        <end position="280"/>
    </location>
</feature>
<organism evidence="7 8">
    <name type="scientific">Holothuria leucospilota</name>
    <name type="common">Black long sea cucumber</name>
    <name type="synonym">Mertensiothuria leucospilota</name>
    <dbReference type="NCBI Taxonomy" id="206669"/>
    <lineage>
        <taxon>Eukaryota</taxon>
        <taxon>Metazoa</taxon>
        <taxon>Echinodermata</taxon>
        <taxon>Eleutherozoa</taxon>
        <taxon>Echinozoa</taxon>
        <taxon>Holothuroidea</taxon>
        <taxon>Aspidochirotacea</taxon>
        <taxon>Aspidochirotida</taxon>
        <taxon>Holothuriidae</taxon>
        <taxon>Holothuria</taxon>
    </lineage>
</organism>
<evidence type="ECO:0000259" key="6">
    <source>
        <dbReference type="PROSITE" id="PS50287"/>
    </source>
</evidence>
<dbReference type="Gene3D" id="3.10.250.10">
    <property type="entry name" value="SRCR-like domain"/>
    <property type="match status" value="1"/>
</dbReference>
<dbReference type="AlphaFoldDB" id="A0A9Q1BCU7"/>
<evidence type="ECO:0000313" key="7">
    <source>
        <dbReference type="EMBL" id="KAJ8019997.1"/>
    </source>
</evidence>
<dbReference type="SMART" id="SM00202">
    <property type="entry name" value="SR"/>
    <property type="match status" value="1"/>
</dbReference>
<proteinExistence type="predicted"/>
<dbReference type="Proteomes" id="UP001152320">
    <property type="component" value="Chromosome 23"/>
</dbReference>
<keyword evidence="4" id="KW-0472">Membrane</keyword>
<evidence type="ECO:0000313" key="8">
    <source>
        <dbReference type="Proteomes" id="UP001152320"/>
    </source>
</evidence>
<evidence type="ECO:0000256" key="1">
    <source>
        <dbReference type="ARBA" id="ARBA00023157"/>
    </source>
</evidence>